<organism evidence="7 8">
    <name type="scientific">Sphingopyxis indica</name>
    <dbReference type="NCBI Taxonomy" id="436663"/>
    <lineage>
        <taxon>Bacteria</taxon>
        <taxon>Pseudomonadati</taxon>
        <taxon>Pseudomonadota</taxon>
        <taxon>Alphaproteobacteria</taxon>
        <taxon>Sphingomonadales</taxon>
        <taxon>Sphingomonadaceae</taxon>
        <taxon>Sphingopyxis</taxon>
    </lineage>
</organism>
<evidence type="ECO:0000313" key="8">
    <source>
        <dbReference type="Proteomes" id="UP000198339"/>
    </source>
</evidence>
<dbReference type="EMBL" id="FZPA01000002">
    <property type="protein sequence ID" value="SNS56297.1"/>
    <property type="molecule type" value="Genomic_DNA"/>
</dbReference>
<dbReference type="InterPro" id="IPR039420">
    <property type="entry name" value="WalR-like"/>
</dbReference>
<feature type="modified residue" description="4-aspartylphosphate" evidence="4">
    <location>
        <position position="68"/>
    </location>
</feature>
<protein>
    <submittedName>
        <fullName evidence="7">Two component transcriptional regulator, LuxR family</fullName>
    </submittedName>
</protein>
<evidence type="ECO:0000259" key="5">
    <source>
        <dbReference type="PROSITE" id="PS50043"/>
    </source>
</evidence>
<keyword evidence="8" id="KW-1185">Reference proteome</keyword>
<gene>
    <name evidence="7" type="ORF">SAMN06295955_10282</name>
</gene>
<evidence type="ECO:0000256" key="4">
    <source>
        <dbReference type="PROSITE-ProRule" id="PRU00169"/>
    </source>
</evidence>
<reference evidence="7 8" key="1">
    <citation type="submission" date="2017-06" db="EMBL/GenBank/DDBJ databases">
        <authorList>
            <person name="Kim H.J."/>
            <person name="Triplett B.A."/>
        </authorList>
    </citation>
    <scope>NUCLEOTIDE SEQUENCE [LARGE SCALE GENOMIC DNA]</scope>
    <source>
        <strain evidence="7 8">DS15</strain>
    </source>
</reference>
<proteinExistence type="predicted"/>
<dbReference type="Pfam" id="PF00072">
    <property type="entry name" value="Response_reg"/>
    <property type="match status" value="1"/>
</dbReference>
<dbReference type="GO" id="GO:0006355">
    <property type="term" value="P:regulation of DNA-templated transcription"/>
    <property type="evidence" value="ECO:0007669"/>
    <property type="project" value="InterPro"/>
</dbReference>
<feature type="domain" description="HTH luxR-type" evidence="5">
    <location>
        <begin position="163"/>
        <end position="228"/>
    </location>
</feature>
<dbReference type="GO" id="GO:0003677">
    <property type="term" value="F:DNA binding"/>
    <property type="evidence" value="ECO:0007669"/>
    <property type="project" value="UniProtKB-KW"/>
</dbReference>
<dbReference type="InterPro" id="IPR000792">
    <property type="entry name" value="Tscrpt_reg_LuxR_C"/>
</dbReference>
<dbReference type="Gene3D" id="1.10.10.10">
    <property type="entry name" value="Winged helix-like DNA-binding domain superfamily/Winged helix DNA-binding domain"/>
    <property type="match status" value="1"/>
</dbReference>
<evidence type="ECO:0000256" key="2">
    <source>
        <dbReference type="ARBA" id="ARBA00023125"/>
    </source>
</evidence>
<dbReference type="PRINTS" id="PR00038">
    <property type="entry name" value="HTHLUXR"/>
</dbReference>
<sequence>MNKEESGHLGADLPAPLLLVEDEQIMHVRLRSILGALGYTEEVLSFASNLAEAKALLAAQPFAMAFVDIGLPDGNGVDLIGEMHRNDRALPILVISAWSDEQIILRALQAGASGYLLKERDDIEITLSIRSVLRGGAPIDPFVARHILAMIGPPEAPAEAPPPPAAGPPLTPREIEILTLVNKGFTNKEIAELAGLSPLTVECHIRNIYKKLAVRSRTEAVFEARAHGFLP</sequence>
<keyword evidence="3" id="KW-0804">Transcription</keyword>
<keyword evidence="1" id="KW-0805">Transcription regulation</keyword>
<evidence type="ECO:0000256" key="3">
    <source>
        <dbReference type="ARBA" id="ARBA00023163"/>
    </source>
</evidence>
<evidence type="ECO:0000313" key="7">
    <source>
        <dbReference type="EMBL" id="SNS56297.1"/>
    </source>
</evidence>
<dbReference type="InterPro" id="IPR001789">
    <property type="entry name" value="Sig_transdc_resp-reg_receiver"/>
</dbReference>
<dbReference type="SMART" id="SM00421">
    <property type="entry name" value="HTH_LUXR"/>
    <property type="match status" value="1"/>
</dbReference>
<dbReference type="InterPro" id="IPR011006">
    <property type="entry name" value="CheY-like_superfamily"/>
</dbReference>
<dbReference type="PANTHER" id="PTHR43214">
    <property type="entry name" value="TWO-COMPONENT RESPONSE REGULATOR"/>
    <property type="match status" value="1"/>
</dbReference>
<feature type="domain" description="Response regulatory" evidence="6">
    <location>
        <begin position="16"/>
        <end position="133"/>
    </location>
</feature>
<dbReference type="GO" id="GO:0000160">
    <property type="term" value="P:phosphorelay signal transduction system"/>
    <property type="evidence" value="ECO:0007669"/>
    <property type="project" value="InterPro"/>
</dbReference>
<dbReference type="PROSITE" id="PS50110">
    <property type="entry name" value="RESPONSE_REGULATORY"/>
    <property type="match status" value="1"/>
</dbReference>
<dbReference type="CDD" id="cd06170">
    <property type="entry name" value="LuxR_C_like"/>
    <property type="match status" value="1"/>
</dbReference>
<evidence type="ECO:0000259" key="6">
    <source>
        <dbReference type="PROSITE" id="PS50110"/>
    </source>
</evidence>
<keyword evidence="4" id="KW-0597">Phosphoprotein</keyword>
<accession>A0A239FHK2</accession>
<dbReference type="Gene3D" id="3.40.50.2300">
    <property type="match status" value="1"/>
</dbReference>
<dbReference type="SMART" id="SM00448">
    <property type="entry name" value="REC"/>
    <property type="match status" value="1"/>
</dbReference>
<name>A0A239FHK2_9SPHN</name>
<dbReference type="RefSeq" id="WP_212541890.1">
    <property type="nucleotide sequence ID" value="NZ_FZPA01000002.1"/>
</dbReference>
<dbReference type="PANTHER" id="PTHR43214:SF41">
    <property type="entry name" value="NITRATE_NITRITE RESPONSE REGULATOR PROTEIN NARP"/>
    <property type="match status" value="1"/>
</dbReference>
<dbReference type="CDD" id="cd00156">
    <property type="entry name" value="REC"/>
    <property type="match status" value="1"/>
</dbReference>
<keyword evidence="2" id="KW-0238">DNA-binding</keyword>
<dbReference type="Proteomes" id="UP000198339">
    <property type="component" value="Unassembled WGS sequence"/>
</dbReference>
<dbReference type="SUPFAM" id="SSF52172">
    <property type="entry name" value="CheY-like"/>
    <property type="match status" value="1"/>
</dbReference>
<dbReference type="AlphaFoldDB" id="A0A239FHK2"/>
<dbReference type="Pfam" id="PF00196">
    <property type="entry name" value="GerE"/>
    <property type="match status" value="1"/>
</dbReference>
<evidence type="ECO:0000256" key="1">
    <source>
        <dbReference type="ARBA" id="ARBA00023015"/>
    </source>
</evidence>
<dbReference type="PROSITE" id="PS50043">
    <property type="entry name" value="HTH_LUXR_2"/>
    <property type="match status" value="1"/>
</dbReference>
<dbReference type="InterPro" id="IPR036388">
    <property type="entry name" value="WH-like_DNA-bd_sf"/>
</dbReference>